<dbReference type="AlphaFoldDB" id="X1B1G5"/>
<gene>
    <name evidence="1" type="ORF">S01H4_23453</name>
</gene>
<comment type="caution">
    <text evidence="1">The sequence shown here is derived from an EMBL/GenBank/DDBJ whole genome shotgun (WGS) entry which is preliminary data.</text>
</comment>
<name>X1B1G5_9ZZZZ</name>
<dbReference type="SUPFAM" id="SSF52540">
    <property type="entry name" value="P-loop containing nucleoside triphosphate hydrolases"/>
    <property type="match status" value="1"/>
</dbReference>
<feature type="non-terminal residue" evidence="1">
    <location>
        <position position="178"/>
    </location>
</feature>
<organism evidence="1">
    <name type="scientific">marine sediment metagenome</name>
    <dbReference type="NCBI Taxonomy" id="412755"/>
    <lineage>
        <taxon>unclassified sequences</taxon>
        <taxon>metagenomes</taxon>
        <taxon>ecological metagenomes</taxon>
    </lineage>
</organism>
<sequence length="178" mass="20245">MVGHESLEDILVRQLVNQGFDDNELAKEVVQSICNHLLNILAVSVSPTELYKIGATTREVVLEILRQQQHILEESSNLEVSFPLSFTPLHKRLDSDIIAELLQRSMENQSVDSPLPMYFRKPYPNWLDISEGYVYEREKIVEKLESNFTKSNVQLLTGTSGSGKSTLSYLLGYSRLTQ</sequence>
<protein>
    <submittedName>
        <fullName evidence="1">Uncharacterized protein</fullName>
    </submittedName>
</protein>
<accession>X1B1G5</accession>
<dbReference type="InterPro" id="IPR027417">
    <property type="entry name" value="P-loop_NTPase"/>
</dbReference>
<evidence type="ECO:0000313" key="1">
    <source>
        <dbReference type="EMBL" id="GAG78093.1"/>
    </source>
</evidence>
<reference evidence="1" key="1">
    <citation type="journal article" date="2014" name="Front. Microbiol.">
        <title>High frequency of phylogenetically diverse reductive dehalogenase-homologous genes in deep subseafloor sedimentary metagenomes.</title>
        <authorList>
            <person name="Kawai M."/>
            <person name="Futagami T."/>
            <person name="Toyoda A."/>
            <person name="Takaki Y."/>
            <person name="Nishi S."/>
            <person name="Hori S."/>
            <person name="Arai W."/>
            <person name="Tsubouchi T."/>
            <person name="Morono Y."/>
            <person name="Uchiyama I."/>
            <person name="Ito T."/>
            <person name="Fujiyama A."/>
            <person name="Inagaki F."/>
            <person name="Takami H."/>
        </authorList>
    </citation>
    <scope>NUCLEOTIDE SEQUENCE</scope>
    <source>
        <strain evidence="1">Expedition CK06-06</strain>
    </source>
</reference>
<proteinExistence type="predicted"/>
<dbReference type="EMBL" id="BART01010884">
    <property type="protein sequence ID" value="GAG78093.1"/>
    <property type="molecule type" value="Genomic_DNA"/>
</dbReference>